<dbReference type="EMBL" id="MEZX01000002">
    <property type="protein sequence ID" value="OGD64975.1"/>
    <property type="molecule type" value="Genomic_DNA"/>
</dbReference>
<dbReference type="InterPro" id="IPR015797">
    <property type="entry name" value="NUDIX_hydrolase-like_dom_sf"/>
</dbReference>
<keyword evidence="3" id="KW-0479">Metal-binding</keyword>
<evidence type="ECO:0000313" key="8">
    <source>
        <dbReference type="Proteomes" id="UP000177481"/>
    </source>
</evidence>
<evidence type="ECO:0000256" key="2">
    <source>
        <dbReference type="ARBA" id="ARBA00005582"/>
    </source>
</evidence>
<reference evidence="7 8" key="1">
    <citation type="journal article" date="2016" name="Nat. Commun.">
        <title>Thousands of microbial genomes shed light on interconnected biogeochemical processes in an aquifer system.</title>
        <authorList>
            <person name="Anantharaman K."/>
            <person name="Brown C.T."/>
            <person name="Hug L.A."/>
            <person name="Sharon I."/>
            <person name="Castelle C.J."/>
            <person name="Probst A.J."/>
            <person name="Thomas B.C."/>
            <person name="Singh A."/>
            <person name="Wilkins M.J."/>
            <person name="Karaoz U."/>
            <person name="Brodie E.L."/>
            <person name="Williams K.H."/>
            <person name="Hubbard S.S."/>
            <person name="Banfield J.F."/>
        </authorList>
    </citation>
    <scope>NUCLEOTIDE SEQUENCE [LARGE SCALE GENOMIC DNA]</scope>
</reference>
<gene>
    <name evidence="7" type="ORF">A3A71_02945</name>
</gene>
<dbReference type="Gene3D" id="3.90.79.10">
    <property type="entry name" value="Nucleoside Triphosphate Pyrophosphohydrolase"/>
    <property type="match status" value="1"/>
</dbReference>
<evidence type="ECO:0000256" key="5">
    <source>
        <dbReference type="ARBA" id="ARBA00022842"/>
    </source>
</evidence>
<dbReference type="InterPro" id="IPR000086">
    <property type="entry name" value="NUDIX_hydrolase_dom"/>
</dbReference>
<dbReference type="STRING" id="1797471.A3A71_02945"/>
<dbReference type="GO" id="GO:0016818">
    <property type="term" value="F:hydrolase activity, acting on acid anhydrides, in phosphorus-containing anhydrides"/>
    <property type="evidence" value="ECO:0007669"/>
    <property type="project" value="TreeGrafter"/>
</dbReference>
<evidence type="ECO:0000256" key="1">
    <source>
        <dbReference type="ARBA" id="ARBA00001946"/>
    </source>
</evidence>
<organism evidence="7 8">
    <name type="scientific">Candidatus Berkelbacteria bacterium RIFCSPLOWO2_01_FULL_50_28</name>
    <dbReference type="NCBI Taxonomy" id="1797471"/>
    <lineage>
        <taxon>Bacteria</taxon>
        <taxon>Candidatus Berkelbacteria</taxon>
    </lineage>
</organism>
<evidence type="ECO:0000313" key="7">
    <source>
        <dbReference type="EMBL" id="OGD64975.1"/>
    </source>
</evidence>
<comment type="caution">
    <text evidence="7">The sequence shown here is derived from an EMBL/GenBank/DDBJ whole genome shotgun (WGS) entry which is preliminary data.</text>
</comment>
<dbReference type="GO" id="GO:0046872">
    <property type="term" value="F:metal ion binding"/>
    <property type="evidence" value="ECO:0007669"/>
    <property type="project" value="UniProtKB-KW"/>
</dbReference>
<dbReference type="PROSITE" id="PS51462">
    <property type="entry name" value="NUDIX"/>
    <property type="match status" value="1"/>
</dbReference>
<dbReference type="Proteomes" id="UP000177481">
    <property type="component" value="Unassembled WGS sequence"/>
</dbReference>
<dbReference type="PANTHER" id="PTHR43758:SF8">
    <property type="entry name" value="8-OXO-DGTP DIPHOSPHATASE YTKD-RELATED"/>
    <property type="match status" value="1"/>
</dbReference>
<proteinExistence type="inferred from homology"/>
<dbReference type="AlphaFoldDB" id="A0A1F5EC67"/>
<sequence>MHHIQQYVLARLATLGSSRYRDIKPQDVEGNLFAYHLNHLLKENLIDHKDKLYRLTASGLRYVGQLSSTTEQPRIQPKIVTLIACQNDLGQWLLYKRTKEPFLGLEGFPYGKIHLGETIEQAAKRELKEKTGLSATLAHIGEAYVITYKNKELISHMLFHVFLAQNYSGELVSRSASGQFFWEEIRAVSVKRFFPGFAEVFRAVSSNKYPFFLEVKKQV</sequence>
<comment type="similarity">
    <text evidence="2">Belongs to the Nudix hydrolase family.</text>
</comment>
<dbReference type="PANTHER" id="PTHR43758">
    <property type="entry name" value="7,8-DIHYDRO-8-OXOGUANINE TRIPHOSPHATASE"/>
    <property type="match status" value="1"/>
</dbReference>
<comment type="cofactor">
    <cofactor evidence="1">
        <name>Mg(2+)</name>
        <dbReference type="ChEBI" id="CHEBI:18420"/>
    </cofactor>
</comment>
<feature type="domain" description="Nudix hydrolase" evidence="6">
    <location>
        <begin position="73"/>
        <end position="217"/>
    </location>
</feature>
<evidence type="ECO:0000256" key="3">
    <source>
        <dbReference type="ARBA" id="ARBA00022723"/>
    </source>
</evidence>
<accession>A0A1F5EC67</accession>
<dbReference type="GO" id="GO:0005737">
    <property type="term" value="C:cytoplasm"/>
    <property type="evidence" value="ECO:0007669"/>
    <property type="project" value="TreeGrafter"/>
</dbReference>
<keyword evidence="4" id="KW-0378">Hydrolase</keyword>
<dbReference type="SUPFAM" id="SSF55811">
    <property type="entry name" value="Nudix"/>
    <property type="match status" value="1"/>
</dbReference>
<evidence type="ECO:0000259" key="6">
    <source>
        <dbReference type="PROSITE" id="PS51462"/>
    </source>
</evidence>
<name>A0A1F5EC67_9BACT</name>
<evidence type="ECO:0000256" key="4">
    <source>
        <dbReference type="ARBA" id="ARBA00022801"/>
    </source>
</evidence>
<dbReference type="Pfam" id="PF00293">
    <property type="entry name" value="NUDIX"/>
    <property type="match status" value="1"/>
</dbReference>
<protein>
    <recommendedName>
        <fullName evidence="6">Nudix hydrolase domain-containing protein</fullName>
    </recommendedName>
</protein>
<keyword evidence="5" id="KW-0460">Magnesium</keyword>